<accession>A0ABQ5D9J9</accession>
<sequence>MLNRKVLNLVIMESLVKKKQKGASLRLKRKTLEEVSKLQQYTVSNKEDTAYLRQLITRTRIDQFPIWRIHYSPIGRMHSCFISQRYALIMIDGLLS</sequence>
<dbReference type="Proteomes" id="UP001151760">
    <property type="component" value="Unassembled WGS sequence"/>
</dbReference>
<evidence type="ECO:0000313" key="1">
    <source>
        <dbReference type="EMBL" id="GJT35931.1"/>
    </source>
</evidence>
<gene>
    <name evidence="1" type="ORF">Tco_0926350</name>
</gene>
<protein>
    <submittedName>
        <fullName evidence="1">Uncharacterized protein</fullName>
    </submittedName>
</protein>
<name>A0ABQ5D9J9_9ASTR</name>
<organism evidence="1 2">
    <name type="scientific">Tanacetum coccineum</name>
    <dbReference type="NCBI Taxonomy" id="301880"/>
    <lineage>
        <taxon>Eukaryota</taxon>
        <taxon>Viridiplantae</taxon>
        <taxon>Streptophyta</taxon>
        <taxon>Embryophyta</taxon>
        <taxon>Tracheophyta</taxon>
        <taxon>Spermatophyta</taxon>
        <taxon>Magnoliopsida</taxon>
        <taxon>eudicotyledons</taxon>
        <taxon>Gunneridae</taxon>
        <taxon>Pentapetalae</taxon>
        <taxon>asterids</taxon>
        <taxon>campanulids</taxon>
        <taxon>Asterales</taxon>
        <taxon>Asteraceae</taxon>
        <taxon>Asteroideae</taxon>
        <taxon>Anthemideae</taxon>
        <taxon>Anthemidinae</taxon>
        <taxon>Tanacetum</taxon>
    </lineage>
</organism>
<comment type="caution">
    <text evidence="1">The sequence shown here is derived from an EMBL/GenBank/DDBJ whole genome shotgun (WGS) entry which is preliminary data.</text>
</comment>
<reference evidence="1" key="2">
    <citation type="submission" date="2022-01" db="EMBL/GenBank/DDBJ databases">
        <authorList>
            <person name="Yamashiro T."/>
            <person name="Shiraishi A."/>
            <person name="Satake H."/>
            <person name="Nakayama K."/>
        </authorList>
    </citation>
    <scope>NUCLEOTIDE SEQUENCE</scope>
</reference>
<dbReference type="EMBL" id="BQNB010015092">
    <property type="protein sequence ID" value="GJT35931.1"/>
    <property type="molecule type" value="Genomic_DNA"/>
</dbReference>
<proteinExistence type="predicted"/>
<evidence type="ECO:0000313" key="2">
    <source>
        <dbReference type="Proteomes" id="UP001151760"/>
    </source>
</evidence>
<keyword evidence="2" id="KW-1185">Reference proteome</keyword>
<reference evidence="1" key="1">
    <citation type="journal article" date="2022" name="Int. J. Mol. Sci.">
        <title>Draft Genome of Tanacetum Coccineum: Genomic Comparison of Closely Related Tanacetum-Family Plants.</title>
        <authorList>
            <person name="Yamashiro T."/>
            <person name="Shiraishi A."/>
            <person name="Nakayama K."/>
            <person name="Satake H."/>
        </authorList>
    </citation>
    <scope>NUCLEOTIDE SEQUENCE</scope>
</reference>